<evidence type="ECO:0000256" key="9">
    <source>
        <dbReference type="ARBA" id="ARBA00022833"/>
    </source>
</evidence>
<dbReference type="Gene3D" id="1.10.150.80">
    <property type="entry name" value="HRDC domain"/>
    <property type="match status" value="1"/>
</dbReference>
<dbReference type="InterPro" id="IPR018982">
    <property type="entry name" value="RQC_domain"/>
</dbReference>
<dbReference type="SMART" id="SM00341">
    <property type="entry name" value="HRDC"/>
    <property type="match status" value="1"/>
</dbReference>
<comment type="caution">
    <text evidence="20">The sequence shown here is derived from an EMBL/GenBank/DDBJ whole genome shotgun (WGS) entry which is preliminary data.</text>
</comment>
<keyword evidence="6" id="KW-0227">DNA damage</keyword>
<evidence type="ECO:0000256" key="13">
    <source>
        <dbReference type="ARBA" id="ARBA00023204"/>
    </source>
</evidence>
<dbReference type="PROSITE" id="PS51192">
    <property type="entry name" value="HELICASE_ATP_BIND_1"/>
    <property type="match status" value="1"/>
</dbReference>
<dbReference type="SUPFAM" id="SSF46785">
    <property type="entry name" value="Winged helix' DNA-binding domain"/>
    <property type="match status" value="1"/>
</dbReference>
<evidence type="ECO:0000256" key="1">
    <source>
        <dbReference type="ARBA" id="ARBA00001946"/>
    </source>
</evidence>
<sequence length="606" mass="68208">MTTVLPTPTFSIDEINHALKHQFGYSSLRDGQAEVIESVYQGRDSLVLMPTGAGKSLCYQLPASLLPGLTIVISPLIALMKDQVDSLVRQGIGAAYINSTVDQETTRQIFSGIAQGQIKLLYLAPERLNNHYFMMGLAELHISLFAIDEAHCISQWGHDFRPAYTNLSIVKQRFPFVPIMALTATADVATRKDILEQLQLNNPYIHLGCFDRPNIRLTLAEKYNGDQQITRYIKKQSNESGVIYCNSRWQVERLTEYLKGQGIDADAYHAGLPMELRTSVQDRFIKDKLQVVVATVAFGLGINKPNIRFVIHFEPPRTLESYYQEIGRAGRDGLPAEALILHDDKDVERIKKRISEGENEHRVNVEMQRFHAISGFVEAQTCRRKVVLNYFAQFTKDACGNCDICLDPPSQFDATRVAQMVLSCVYRIEQTGDIKYVIDVLRGVKNNATSKHGHDQVSTFGIGKDKTPGYWFSIIRQLIHLGYLQQDITQQSALCLTQASHSVLKGQEPLMLASPRLQNASYWRHDQKVNATYDRQLFSKLRSLRKTIADAEDIAPYIVFNDATLSDMAKIKPTTSQAMLTVSGVGDTKLARYGDDFITVIKEHLA</sequence>
<evidence type="ECO:0000313" key="21">
    <source>
        <dbReference type="Proteomes" id="UP001157134"/>
    </source>
</evidence>
<dbReference type="Gene3D" id="1.10.10.10">
    <property type="entry name" value="Winged helix-like DNA-binding domain superfamily/Winged helix DNA-binding domain"/>
    <property type="match status" value="1"/>
</dbReference>
<dbReference type="Gene3D" id="3.40.50.300">
    <property type="entry name" value="P-loop containing nucleotide triphosphate hydrolases"/>
    <property type="match status" value="2"/>
</dbReference>
<evidence type="ECO:0000313" key="20">
    <source>
        <dbReference type="EMBL" id="GLX86179.1"/>
    </source>
</evidence>
<dbReference type="InterPro" id="IPR011545">
    <property type="entry name" value="DEAD/DEAH_box_helicase_dom"/>
</dbReference>
<keyword evidence="11" id="KW-0238">DNA-binding</keyword>
<dbReference type="CDD" id="cd18794">
    <property type="entry name" value="SF2_C_RecQ"/>
    <property type="match status" value="1"/>
</dbReference>
<dbReference type="Pfam" id="PF00270">
    <property type="entry name" value="DEAD"/>
    <property type="match status" value="1"/>
</dbReference>
<keyword evidence="9" id="KW-0862">Zinc</keyword>
<dbReference type="Pfam" id="PF16124">
    <property type="entry name" value="RecQ_Zn_bind"/>
    <property type="match status" value="1"/>
</dbReference>
<reference evidence="20 21" key="1">
    <citation type="submission" date="2023-03" db="EMBL/GenBank/DDBJ databases">
        <title>Thalassotalea loyana LMG 22536T draft genome sequence.</title>
        <authorList>
            <person name="Sawabe T."/>
        </authorList>
    </citation>
    <scope>NUCLEOTIDE SEQUENCE [LARGE SCALE GENOMIC DNA]</scope>
    <source>
        <strain evidence="20 21">LMG 22536</strain>
    </source>
</reference>
<dbReference type="InterPro" id="IPR004589">
    <property type="entry name" value="DNA_helicase_ATP-dep_RecQ"/>
</dbReference>
<dbReference type="InterPro" id="IPR006293">
    <property type="entry name" value="DNA_helicase_ATP-dep_RecQ_bac"/>
</dbReference>
<comment type="cofactor">
    <cofactor evidence="1">
        <name>Mg(2+)</name>
        <dbReference type="ChEBI" id="CHEBI:18420"/>
    </cofactor>
</comment>
<dbReference type="SMART" id="SM00490">
    <property type="entry name" value="HELICc"/>
    <property type="match status" value="1"/>
</dbReference>
<proteinExistence type="inferred from homology"/>
<evidence type="ECO:0000259" key="18">
    <source>
        <dbReference type="PROSITE" id="PS51192"/>
    </source>
</evidence>
<dbReference type="SUPFAM" id="SSF47819">
    <property type="entry name" value="HRDC-like"/>
    <property type="match status" value="1"/>
</dbReference>
<dbReference type="EMBL" id="BSSV01000005">
    <property type="protein sequence ID" value="GLX86179.1"/>
    <property type="molecule type" value="Genomic_DNA"/>
</dbReference>
<dbReference type="InterPro" id="IPR001650">
    <property type="entry name" value="Helicase_C-like"/>
</dbReference>
<protein>
    <recommendedName>
        <fullName evidence="16">DNA helicase RecQ</fullName>
        <ecNumber evidence="16">5.6.2.4</ecNumber>
    </recommendedName>
</protein>
<keyword evidence="8 20" id="KW-0347">Helicase</keyword>
<dbReference type="NCBIfam" id="TIGR01389">
    <property type="entry name" value="recQ"/>
    <property type="match status" value="1"/>
</dbReference>
<evidence type="ECO:0000256" key="3">
    <source>
        <dbReference type="ARBA" id="ARBA00005446"/>
    </source>
</evidence>
<evidence type="ECO:0000256" key="4">
    <source>
        <dbReference type="ARBA" id="ARBA00022723"/>
    </source>
</evidence>
<dbReference type="SUPFAM" id="SSF52540">
    <property type="entry name" value="P-loop containing nucleoside triphosphate hydrolases"/>
    <property type="match status" value="1"/>
</dbReference>
<evidence type="ECO:0000256" key="15">
    <source>
        <dbReference type="ARBA" id="ARBA00034617"/>
    </source>
</evidence>
<comment type="similarity">
    <text evidence="3">Belongs to the helicase family. RecQ subfamily.</text>
</comment>
<keyword evidence="4" id="KW-0479">Metal-binding</keyword>
<dbReference type="InterPro" id="IPR010997">
    <property type="entry name" value="HRDC-like_sf"/>
</dbReference>
<accession>A0ABQ6HFH6</accession>
<comment type="catalytic activity">
    <reaction evidence="15">
        <text>Couples ATP hydrolysis with the unwinding of duplex DNA by translocating in the 3'-5' direction.</text>
        <dbReference type="EC" id="5.6.2.4"/>
    </reaction>
</comment>
<evidence type="ECO:0000256" key="11">
    <source>
        <dbReference type="ARBA" id="ARBA00023125"/>
    </source>
</evidence>
<evidence type="ECO:0000256" key="5">
    <source>
        <dbReference type="ARBA" id="ARBA00022741"/>
    </source>
</evidence>
<evidence type="ECO:0000259" key="17">
    <source>
        <dbReference type="PROSITE" id="PS50967"/>
    </source>
</evidence>
<dbReference type="InterPro" id="IPR027417">
    <property type="entry name" value="P-loop_NTPase"/>
</dbReference>
<evidence type="ECO:0000256" key="7">
    <source>
        <dbReference type="ARBA" id="ARBA00022801"/>
    </source>
</evidence>
<dbReference type="PROSITE" id="PS51194">
    <property type="entry name" value="HELICASE_CTER"/>
    <property type="match status" value="1"/>
</dbReference>
<feature type="domain" description="Helicase C-terminal" evidence="19">
    <location>
        <begin position="228"/>
        <end position="371"/>
    </location>
</feature>
<dbReference type="CDD" id="cd17920">
    <property type="entry name" value="DEXHc_RecQ"/>
    <property type="match status" value="1"/>
</dbReference>
<dbReference type="InterPro" id="IPR014001">
    <property type="entry name" value="Helicase_ATP-bd"/>
</dbReference>
<dbReference type="InterPro" id="IPR032284">
    <property type="entry name" value="RecQ_Zn-bd"/>
</dbReference>
<dbReference type="PANTHER" id="PTHR13710">
    <property type="entry name" value="DNA HELICASE RECQ FAMILY MEMBER"/>
    <property type="match status" value="1"/>
</dbReference>
<keyword evidence="12" id="KW-0233">DNA recombination</keyword>
<feature type="domain" description="HRDC" evidence="17">
    <location>
        <begin position="531"/>
        <end position="606"/>
    </location>
</feature>
<keyword evidence="5" id="KW-0547">Nucleotide-binding</keyword>
<dbReference type="InterPro" id="IPR036388">
    <property type="entry name" value="WH-like_DNA-bd_sf"/>
</dbReference>
<dbReference type="EC" id="5.6.2.4" evidence="16"/>
<keyword evidence="10" id="KW-0067">ATP-binding</keyword>
<keyword evidence="21" id="KW-1185">Reference proteome</keyword>
<organism evidence="20 21">
    <name type="scientific">Thalassotalea loyana</name>
    <dbReference type="NCBI Taxonomy" id="280483"/>
    <lineage>
        <taxon>Bacteria</taxon>
        <taxon>Pseudomonadati</taxon>
        <taxon>Pseudomonadota</taxon>
        <taxon>Gammaproteobacteria</taxon>
        <taxon>Alteromonadales</taxon>
        <taxon>Colwelliaceae</taxon>
        <taxon>Thalassotalea</taxon>
    </lineage>
</organism>
<gene>
    <name evidence="20" type="primary">recQ</name>
    <name evidence="20" type="ORF">tloyanaT_24320</name>
</gene>
<dbReference type="Pfam" id="PF00271">
    <property type="entry name" value="Helicase_C"/>
    <property type="match status" value="1"/>
</dbReference>
<dbReference type="PROSITE" id="PS50967">
    <property type="entry name" value="HRDC"/>
    <property type="match status" value="1"/>
</dbReference>
<keyword evidence="7" id="KW-0378">Hydrolase</keyword>
<dbReference type="Proteomes" id="UP001157134">
    <property type="component" value="Unassembled WGS sequence"/>
</dbReference>
<evidence type="ECO:0000256" key="14">
    <source>
        <dbReference type="ARBA" id="ARBA00023235"/>
    </source>
</evidence>
<evidence type="ECO:0000256" key="6">
    <source>
        <dbReference type="ARBA" id="ARBA00022763"/>
    </source>
</evidence>
<dbReference type="SMART" id="SM00487">
    <property type="entry name" value="DEXDc"/>
    <property type="match status" value="1"/>
</dbReference>
<dbReference type="Pfam" id="PF09382">
    <property type="entry name" value="RQC"/>
    <property type="match status" value="1"/>
</dbReference>
<dbReference type="RefSeq" id="WP_284298932.1">
    <property type="nucleotide sequence ID" value="NZ_BSSV01000005.1"/>
</dbReference>
<name>A0ABQ6HFH6_9GAMM</name>
<evidence type="ECO:0000256" key="12">
    <source>
        <dbReference type="ARBA" id="ARBA00023172"/>
    </source>
</evidence>
<dbReference type="GO" id="GO:0004386">
    <property type="term" value="F:helicase activity"/>
    <property type="evidence" value="ECO:0007669"/>
    <property type="project" value="UniProtKB-KW"/>
</dbReference>
<dbReference type="InterPro" id="IPR002121">
    <property type="entry name" value="HRDC_dom"/>
</dbReference>
<keyword evidence="13" id="KW-0234">DNA repair</keyword>
<dbReference type="PANTHER" id="PTHR13710:SF105">
    <property type="entry name" value="ATP-DEPENDENT DNA HELICASE Q1"/>
    <property type="match status" value="1"/>
</dbReference>
<evidence type="ECO:0000259" key="19">
    <source>
        <dbReference type="PROSITE" id="PS51194"/>
    </source>
</evidence>
<evidence type="ECO:0000256" key="16">
    <source>
        <dbReference type="NCBIfam" id="TIGR01389"/>
    </source>
</evidence>
<dbReference type="Pfam" id="PF00570">
    <property type="entry name" value="HRDC"/>
    <property type="match status" value="1"/>
</dbReference>
<feature type="domain" description="Helicase ATP-binding" evidence="18">
    <location>
        <begin position="36"/>
        <end position="204"/>
    </location>
</feature>
<evidence type="ECO:0000256" key="8">
    <source>
        <dbReference type="ARBA" id="ARBA00022806"/>
    </source>
</evidence>
<evidence type="ECO:0000256" key="10">
    <source>
        <dbReference type="ARBA" id="ARBA00022840"/>
    </source>
</evidence>
<evidence type="ECO:0000256" key="2">
    <source>
        <dbReference type="ARBA" id="ARBA00001947"/>
    </source>
</evidence>
<dbReference type="InterPro" id="IPR036390">
    <property type="entry name" value="WH_DNA-bd_sf"/>
</dbReference>
<keyword evidence="14" id="KW-0413">Isomerase</keyword>
<dbReference type="NCBIfam" id="TIGR00614">
    <property type="entry name" value="recQ_fam"/>
    <property type="match status" value="1"/>
</dbReference>
<comment type="cofactor">
    <cofactor evidence="2">
        <name>Zn(2+)</name>
        <dbReference type="ChEBI" id="CHEBI:29105"/>
    </cofactor>
</comment>
<dbReference type="SMART" id="SM00956">
    <property type="entry name" value="RQC"/>
    <property type="match status" value="1"/>
</dbReference>
<dbReference type="InterPro" id="IPR044876">
    <property type="entry name" value="HRDC_dom_sf"/>
</dbReference>